<accession>A0A5N6L384</accession>
<comment type="caution">
    <text evidence="1">The sequence shown here is derived from an EMBL/GenBank/DDBJ whole genome shotgun (WGS) entry which is preliminary data.</text>
</comment>
<dbReference type="EMBL" id="VIBQ01000082">
    <property type="protein sequence ID" value="KAB8659297.1"/>
    <property type="molecule type" value="Genomic_DNA"/>
</dbReference>
<organism evidence="1 2">
    <name type="scientific">Carpinus fangiana</name>
    <dbReference type="NCBI Taxonomy" id="176857"/>
    <lineage>
        <taxon>Eukaryota</taxon>
        <taxon>Viridiplantae</taxon>
        <taxon>Streptophyta</taxon>
        <taxon>Embryophyta</taxon>
        <taxon>Tracheophyta</taxon>
        <taxon>Spermatophyta</taxon>
        <taxon>Magnoliopsida</taxon>
        <taxon>eudicotyledons</taxon>
        <taxon>Gunneridae</taxon>
        <taxon>Pentapetalae</taxon>
        <taxon>rosids</taxon>
        <taxon>fabids</taxon>
        <taxon>Fagales</taxon>
        <taxon>Betulaceae</taxon>
        <taxon>Carpinus</taxon>
    </lineage>
</organism>
<dbReference type="AlphaFoldDB" id="A0A5N6L384"/>
<evidence type="ECO:0000313" key="2">
    <source>
        <dbReference type="Proteomes" id="UP000327013"/>
    </source>
</evidence>
<gene>
    <name evidence="1" type="ORF">FH972_026186</name>
</gene>
<sequence length="59" mass="6143">MAAANQGTAKYMETAIPTTASFPPKQHCKYTDAQATSLEEQCLLVRPSSGERGGGVANG</sequence>
<keyword evidence="2" id="KW-1185">Reference proteome</keyword>
<proteinExistence type="predicted"/>
<name>A0A5N6L384_9ROSI</name>
<dbReference type="Proteomes" id="UP000327013">
    <property type="component" value="Unassembled WGS sequence"/>
</dbReference>
<evidence type="ECO:0000313" key="1">
    <source>
        <dbReference type="EMBL" id="KAB8659297.1"/>
    </source>
</evidence>
<protein>
    <submittedName>
        <fullName evidence="1">Uncharacterized protein</fullName>
    </submittedName>
</protein>
<reference evidence="1 2" key="1">
    <citation type="submission" date="2019-06" db="EMBL/GenBank/DDBJ databases">
        <title>A chromosomal-level reference genome of Carpinus fangiana (Coryloideae, Betulaceae).</title>
        <authorList>
            <person name="Yang X."/>
            <person name="Wang Z."/>
            <person name="Zhang L."/>
            <person name="Hao G."/>
            <person name="Liu J."/>
            <person name="Yang Y."/>
        </authorList>
    </citation>
    <scope>NUCLEOTIDE SEQUENCE [LARGE SCALE GENOMIC DNA]</scope>
    <source>
        <strain evidence="1">Cfa_2016G</strain>
        <tissue evidence="1">Leaf</tissue>
    </source>
</reference>